<feature type="transmembrane region" description="Helical" evidence="13">
    <location>
        <begin position="198"/>
        <end position="224"/>
    </location>
</feature>
<keyword evidence="12" id="KW-0456">Lyase</keyword>
<evidence type="ECO:0000256" key="4">
    <source>
        <dbReference type="ARBA" id="ARBA00013122"/>
    </source>
</evidence>
<name>A0A078AWQ3_STYLE</name>
<evidence type="ECO:0000313" key="15">
    <source>
        <dbReference type="Proteomes" id="UP000039865"/>
    </source>
</evidence>
<dbReference type="GO" id="GO:0102158">
    <property type="term" value="F:very-long-chain (3R)-3-hydroxyacyl-CoA dehydratase activity"/>
    <property type="evidence" value="ECO:0007669"/>
    <property type="project" value="UniProtKB-EC"/>
</dbReference>
<dbReference type="OrthoDB" id="290219at2759"/>
<keyword evidence="10 13" id="KW-0472">Membrane</keyword>
<dbReference type="GO" id="GO:0005789">
    <property type="term" value="C:endoplasmic reticulum membrane"/>
    <property type="evidence" value="ECO:0007669"/>
    <property type="project" value="TreeGrafter"/>
</dbReference>
<dbReference type="GO" id="GO:0030148">
    <property type="term" value="P:sphingolipid biosynthetic process"/>
    <property type="evidence" value="ECO:0007669"/>
    <property type="project" value="TreeGrafter"/>
</dbReference>
<dbReference type="Proteomes" id="UP000039865">
    <property type="component" value="Unassembled WGS sequence"/>
</dbReference>
<keyword evidence="15" id="KW-1185">Reference proteome</keyword>
<dbReference type="EC" id="4.2.1.134" evidence="4"/>
<keyword evidence="7" id="KW-0276">Fatty acid metabolism</keyword>
<evidence type="ECO:0000256" key="2">
    <source>
        <dbReference type="ARBA" id="ARBA00005194"/>
    </source>
</evidence>
<keyword evidence="9" id="KW-0443">Lipid metabolism</keyword>
<keyword evidence="5" id="KW-0444">Lipid biosynthesis</keyword>
<evidence type="ECO:0000256" key="1">
    <source>
        <dbReference type="ARBA" id="ARBA00004141"/>
    </source>
</evidence>
<dbReference type="GO" id="GO:0042761">
    <property type="term" value="P:very long-chain fatty acid biosynthetic process"/>
    <property type="evidence" value="ECO:0007669"/>
    <property type="project" value="TreeGrafter"/>
</dbReference>
<evidence type="ECO:0000256" key="5">
    <source>
        <dbReference type="ARBA" id="ARBA00022516"/>
    </source>
</evidence>
<reference evidence="14 15" key="1">
    <citation type="submission" date="2014-06" db="EMBL/GenBank/DDBJ databases">
        <authorList>
            <person name="Swart Estienne"/>
        </authorList>
    </citation>
    <scope>NUCLEOTIDE SEQUENCE [LARGE SCALE GENOMIC DNA]</scope>
    <source>
        <strain evidence="14 15">130c</strain>
    </source>
</reference>
<evidence type="ECO:0000256" key="7">
    <source>
        <dbReference type="ARBA" id="ARBA00022832"/>
    </source>
</evidence>
<dbReference type="InParanoid" id="A0A078AWQ3"/>
<dbReference type="PANTHER" id="PTHR11035">
    <property type="entry name" value="VERY-LONG-CHAIN (3R)-3-HYDROXYACYL-COA DEHYDRATASE"/>
    <property type="match status" value="1"/>
</dbReference>
<dbReference type="InterPro" id="IPR007482">
    <property type="entry name" value="Tyr_Pase-like_PTPLA"/>
</dbReference>
<organism evidence="14 15">
    <name type="scientific">Stylonychia lemnae</name>
    <name type="common">Ciliate</name>
    <dbReference type="NCBI Taxonomy" id="5949"/>
    <lineage>
        <taxon>Eukaryota</taxon>
        <taxon>Sar</taxon>
        <taxon>Alveolata</taxon>
        <taxon>Ciliophora</taxon>
        <taxon>Intramacronucleata</taxon>
        <taxon>Spirotrichea</taxon>
        <taxon>Stichotrichia</taxon>
        <taxon>Sporadotrichida</taxon>
        <taxon>Oxytrichidae</taxon>
        <taxon>Stylonychinae</taxon>
        <taxon>Stylonychia</taxon>
    </lineage>
</organism>
<keyword evidence="11" id="KW-0275">Fatty acid biosynthesis</keyword>
<feature type="transmembrane region" description="Helical" evidence="13">
    <location>
        <begin position="91"/>
        <end position="110"/>
    </location>
</feature>
<protein>
    <recommendedName>
        <fullName evidence="4">very-long-chain (3R)-3-hydroxyacyl-CoA dehydratase</fullName>
        <ecNumber evidence="4">4.2.1.134</ecNumber>
    </recommendedName>
</protein>
<evidence type="ECO:0000313" key="14">
    <source>
        <dbReference type="EMBL" id="CDW85687.1"/>
    </source>
</evidence>
<feature type="transmembrane region" description="Helical" evidence="13">
    <location>
        <begin position="159"/>
        <end position="178"/>
    </location>
</feature>
<feature type="transmembrane region" description="Helical" evidence="13">
    <location>
        <begin position="31"/>
        <end position="50"/>
    </location>
</feature>
<comment type="pathway">
    <text evidence="2">Lipid metabolism; fatty acid biosynthesis.</text>
</comment>
<evidence type="ECO:0000256" key="13">
    <source>
        <dbReference type="SAM" id="Phobius"/>
    </source>
</evidence>
<dbReference type="GO" id="GO:0030497">
    <property type="term" value="P:fatty acid elongation"/>
    <property type="evidence" value="ECO:0007669"/>
    <property type="project" value="TreeGrafter"/>
</dbReference>
<keyword evidence="8 13" id="KW-1133">Transmembrane helix</keyword>
<sequence length="246" mass="28876">MSSTQANTLTPGQSNVPFPVFGENITKLHNFVQTTVWFSLLFTLLFNLITNFHDTQYRIRETMPNFILFYQLIQIDQAFEVSWQKANVMSIAMQTLARLTFGIVSLPYFVNEPNTPIVTLTLMMFCLVESFRYAFYLIKQLGKEDTSLGRFLGIVRYNSFIICYPIGALGDWLVLWWARGPVYEAKLLSVEMPNTYNFTFRFGDLMAVMGISYFFVFPQIYLYLLQQRKRYFLSQREQKNSDKKDE</sequence>
<evidence type="ECO:0000256" key="10">
    <source>
        <dbReference type="ARBA" id="ARBA00023136"/>
    </source>
</evidence>
<evidence type="ECO:0000256" key="9">
    <source>
        <dbReference type="ARBA" id="ARBA00023098"/>
    </source>
</evidence>
<feature type="transmembrane region" description="Helical" evidence="13">
    <location>
        <begin position="116"/>
        <end position="138"/>
    </location>
</feature>
<gene>
    <name evidence="14" type="primary">Contig7850.g8370</name>
    <name evidence="14" type="ORF">STYLEM_14773</name>
</gene>
<evidence type="ECO:0000256" key="6">
    <source>
        <dbReference type="ARBA" id="ARBA00022692"/>
    </source>
</evidence>
<comment type="similarity">
    <text evidence="3">Belongs to the very long-chain fatty acids dehydratase HACD family.</text>
</comment>
<evidence type="ECO:0000256" key="12">
    <source>
        <dbReference type="ARBA" id="ARBA00023239"/>
    </source>
</evidence>
<evidence type="ECO:0000256" key="8">
    <source>
        <dbReference type="ARBA" id="ARBA00022989"/>
    </source>
</evidence>
<keyword evidence="6 13" id="KW-0812">Transmembrane</keyword>
<dbReference type="Pfam" id="PF04387">
    <property type="entry name" value="PTPLA"/>
    <property type="match status" value="1"/>
</dbReference>
<dbReference type="UniPathway" id="UPA00094"/>
<proteinExistence type="inferred from homology"/>
<dbReference type="EMBL" id="CCKQ01013962">
    <property type="protein sequence ID" value="CDW85687.1"/>
    <property type="molecule type" value="Genomic_DNA"/>
</dbReference>
<comment type="subcellular location">
    <subcellularLocation>
        <location evidence="1">Membrane</location>
        <topology evidence="1">Multi-pass membrane protein</topology>
    </subcellularLocation>
</comment>
<dbReference type="AlphaFoldDB" id="A0A078AWQ3"/>
<evidence type="ECO:0000256" key="3">
    <source>
        <dbReference type="ARBA" id="ARBA00007811"/>
    </source>
</evidence>
<accession>A0A078AWQ3</accession>
<evidence type="ECO:0000256" key="11">
    <source>
        <dbReference type="ARBA" id="ARBA00023160"/>
    </source>
</evidence>